<evidence type="ECO:0000256" key="2">
    <source>
        <dbReference type="SAM" id="Phobius"/>
    </source>
</evidence>
<accession>A0A1M4TQX2</accession>
<keyword evidence="2" id="KW-0472">Membrane</keyword>
<feature type="compositionally biased region" description="Basic and acidic residues" evidence="1">
    <location>
        <begin position="47"/>
        <end position="58"/>
    </location>
</feature>
<keyword evidence="4" id="KW-1185">Reference proteome</keyword>
<gene>
    <name evidence="3" type="ORF">SAMN05444320_101169</name>
</gene>
<dbReference type="GO" id="GO:0005975">
    <property type="term" value="P:carbohydrate metabolic process"/>
    <property type="evidence" value="ECO:0007669"/>
    <property type="project" value="UniProtKB-ARBA"/>
</dbReference>
<feature type="region of interest" description="Disordered" evidence="1">
    <location>
        <begin position="18"/>
        <end position="67"/>
    </location>
</feature>
<dbReference type="NCBIfam" id="TIGR01167">
    <property type="entry name" value="LPXTG_anchor"/>
    <property type="match status" value="1"/>
</dbReference>
<dbReference type="Gene3D" id="2.60.40.10">
    <property type="entry name" value="Immunoglobulins"/>
    <property type="match status" value="2"/>
</dbReference>
<dbReference type="Proteomes" id="UP000184501">
    <property type="component" value="Unassembled WGS sequence"/>
</dbReference>
<evidence type="ECO:0000313" key="4">
    <source>
        <dbReference type="Proteomes" id="UP000184501"/>
    </source>
</evidence>
<keyword evidence="2" id="KW-0812">Transmembrane</keyword>
<evidence type="ECO:0000313" key="3">
    <source>
        <dbReference type="EMBL" id="SHE46796.1"/>
    </source>
</evidence>
<reference evidence="3 4" key="1">
    <citation type="submission" date="2016-11" db="EMBL/GenBank/DDBJ databases">
        <authorList>
            <person name="Jaros S."/>
            <person name="Januszkiewicz K."/>
            <person name="Wedrychowicz H."/>
        </authorList>
    </citation>
    <scope>NUCLEOTIDE SEQUENCE [LARGE SCALE GENOMIC DNA]</scope>
    <source>
        <strain evidence="3 4">DSM 44523</strain>
    </source>
</reference>
<dbReference type="OrthoDB" id="3694469at2"/>
<feature type="transmembrane region" description="Helical" evidence="2">
    <location>
        <begin position="350"/>
        <end position="371"/>
    </location>
</feature>
<organism evidence="3 4">
    <name type="scientific">Streptoalloteichus hindustanus</name>
    <dbReference type="NCBI Taxonomy" id="2017"/>
    <lineage>
        <taxon>Bacteria</taxon>
        <taxon>Bacillati</taxon>
        <taxon>Actinomycetota</taxon>
        <taxon>Actinomycetes</taxon>
        <taxon>Pseudonocardiales</taxon>
        <taxon>Pseudonocardiaceae</taxon>
        <taxon>Streptoalloteichus</taxon>
    </lineage>
</organism>
<evidence type="ECO:0000256" key="1">
    <source>
        <dbReference type="SAM" id="MobiDB-lite"/>
    </source>
</evidence>
<proteinExistence type="predicted"/>
<sequence length="380" mass="38943">MALTGFLLVGPALGFAHAQQSSENGPAPASASAPSPPPSSEAPPAEAKTEKKAEDNAPKKGTPQAPLADLAVSAKLDRDDPNKNPYHAGDTVVITVTVTNIGEATANGVRHIRWTSQPPPDDLRIEPAAWGDLAPDGPGVSLGAGDVRTVTLRTTVPEWAADRGGFAFFTGFTHNGAEADHHNNSIRLHARTKLAQGTLTGVVFHDRNGNKQVDPGEGVGQVKVRLFEMGQGGPDTQDVYGEATTGPDGSFLISAEVGCHWVDLAPGSSWQRDHASDTWYACTKRANPAHLLVPVMPVNGTSTTPTPTPAVSSSTTTAVAPVAAGAGPQIAAPLPAAKAVPQLANTGADVGGLTIGGALAVLAGSAAVVLARRRTRGETR</sequence>
<dbReference type="EMBL" id="FQVN01000001">
    <property type="protein sequence ID" value="SHE46796.1"/>
    <property type="molecule type" value="Genomic_DNA"/>
</dbReference>
<protein>
    <submittedName>
        <fullName evidence="3">LPXTG-motif cell wall anchor domain-containing protein/conserved repeat domain-containing protein</fullName>
    </submittedName>
</protein>
<dbReference type="SUPFAM" id="SSF117074">
    <property type="entry name" value="Hypothetical protein PA1324"/>
    <property type="match status" value="1"/>
</dbReference>
<keyword evidence="2" id="KW-1133">Transmembrane helix</keyword>
<dbReference type="STRING" id="2017.SAMN05444320_101169"/>
<dbReference type="AlphaFoldDB" id="A0A1M4TQX2"/>
<dbReference type="InterPro" id="IPR013783">
    <property type="entry name" value="Ig-like_fold"/>
</dbReference>
<dbReference type="RefSeq" id="WP_159447670.1">
    <property type="nucleotide sequence ID" value="NZ_FQVN01000001.1"/>
</dbReference>
<name>A0A1M4TQX2_STRHI</name>